<dbReference type="PRINTS" id="PR00081">
    <property type="entry name" value="GDHRDH"/>
</dbReference>
<comment type="similarity">
    <text evidence="1 3">Belongs to the short-chain dehydrogenases/reductases (SDR) family.</text>
</comment>
<dbReference type="CDD" id="cd05233">
    <property type="entry name" value="SDR_c"/>
    <property type="match status" value="1"/>
</dbReference>
<protein>
    <submittedName>
        <fullName evidence="4">Short-chain dehydrogenase</fullName>
    </submittedName>
</protein>
<keyword evidence="5" id="KW-1185">Reference proteome</keyword>
<dbReference type="OrthoDB" id="9808814at2"/>
<evidence type="ECO:0000256" key="2">
    <source>
        <dbReference type="ARBA" id="ARBA00023002"/>
    </source>
</evidence>
<sequence>MNKTALITGASSGLGLEFAKIFAEAEYNLVIVARSKDKLEAFADSYPNTEMKIMAKDLSKPGAPKEVAEELDRLGIQVDVLINNAGFGLLGSFAELSLEKQTEMMQLNMTALTELTHLFLLGMLERNSGRILNVASMAAFQPGPMMAVYFATKAFVLSLSEALAEELVHTNITVTALCPGATKTNFGTVASVEETKMFSQAMPAAQVAKEAVNGLLQGKRVVITGNRNKAGAFASKLLPRSTTAKVVKSFIRT</sequence>
<evidence type="ECO:0000256" key="3">
    <source>
        <dbReference type="RuleBase" id="RU000363"/>
    </source>
</evidence>
<dbReference type="Gene3D" id="3.40.50.720">
    <property type="entry name" value="NAD(P)-binding Rossmann-like Domain"/>
    <property type="match status" value="1"/>
</dbReference>
<dbReference type="GO" id="GO:0016020">
    <property type="term" value="C:membrane"/>
    <property type="evidence" value="ECO:0007669"/>
    <property type="project" value="TreeGrafter"/>
</dbReference>
<dbReference type="PANTHER" id="PTHR44196:SF2">
    <property type="entry name" value="SHORT-CHAIN DEHYDROGENASE-RELATED"/>
    <property type="match status" value="1"/>
</dbReference>
<dbReference type="Pfam" id="PF00106">
    <property type="entry name" value="adh_short"/>
    <property type="match status" value="1"/>
</dbReference>
<proteinExistence type="inferred from homology"/>
<comment type="caution">
    <text evidence="4">The sequence shown here is derived from an EMBL/GenBank/DDBJ whole genome shotgun (WGS) entry which is preliminary data.</text>
</comment>
<dbReference type="SUPFAM" id="SSF51735">
    <property type="entry name" value="NAD(P)-binding Rossmann-fold domains"/>
    <property type="match status" value="1"/>
</dbReference>
<dbReference type="Proteomes" id="UP000095658">
    <property type="component" value="Unassembled WGS sequence"/>
</dbReference>
<evidence type="ECO:0000313" key="5">
    <source>
        <dbReference type="Proteomes" id="UP000095658"/>
    </source>
</evidence>
<dbReference type="EMBL" id="MAMP01000012">
    <property type="protein sequence ID" value="OES45560.1"/>
    <property type="molecule type" value="Genomic_DNA"/>
</dbReference>
<dbReference type="InterPro" id="IPR002347">
    <property type="entry name" value="SDR_fam"/>
</dbReference>
<evidence type="ECO:0000256" key="1">
    <source>
        <dbReference type="ARBA" id="ARBA00006484"/>
    </source>
</evidence>
<evidence type="ECO:0000313" key="4">
    <source>
        <dbReference type="EMBL" id="OES45560.1"/>
    </source>
</evidence>
<reference evidence="4 5" key="1">
    <citation type="submission" date="2016-06" db="EMBL/GenBank/DDBJ databases">
        <title>Domibacillus iocasae genome sequencing.</title>
        <authorList>
            <person name="Verma A."/>
            <person name="Pal Y."/>
            <person name="Ojha A.K."/>
            <person name="Krishnamurthi S."/>
        </authorList>
    </citation>
    <scope>NUCLEOTIDE SEQUENCE [LARGE SCALE GENOMIC DNA]</scope>
    <source>
        <strain evidence="4 5">DSM 29979</strain>
    </source>
</reference>
<dbReference type="AlphaFoldDB" id="A0A1E7DR45"/>
<keyword evidence="2" id="KW-0560">Oxidoreductase</keyword>
<gene>
    <name evidence="4" type="ORF">BA724_01725</name>
</gene>
<accession>A0A1E7DR45</accession>
<name>A0A1E7DR45_9BACI</name>
<dbReference type="STRING" id="1714016.BA724_01725"/>
<dbReference type="PANTHER" id="PTHR44196">
    <property type="entry name" value="DEHYDROGENASE/REDUCTASE SDR FAMILY MEMBER 7B"/>
    <property type="match status" value="1"/>
</dbReference>
<dbReference type="GO" id="GO:0016491">
    <property type="term" value="F:oxidoreductase activity"/>
    <property type="evidence" value="ECO:0007669"/>
    <property type="project" value="UniProtKB-KW"/>
</dbReference>
<dbReference type="PRINTS" id="PR00080">
    <property type="entry name" value="SDRFAMILY"/>
</dbReference>
<organism evidence="4 5">
    <name type="scientific">Domibacillus iocasae</name>
    <dbReference type="NCBI Taxonomy" id="1714016"/>
    <lineage>
        <taxon>Bacteria</taxon>
        <taxon>Bacillati</taxon>
        <taxon>Bacillota</taxon>
        <taxon>Bacilli</taxon>
        <taxon>Bacillales</taxon>
        <taxon>Bacillaceae</taxon>
        <taxon>Domibacillus</taxon>
    </lineage>
</organism>
<dbReference type="InterPro" id="IPR036291">
    <property type="entry name" value="NAD(P)-bd_dom_sf"/>
</dbReference>
<dbReference type="RefSeq" id="WP_069937559.1">
    <property type="nucleotide sequence ID" value="NZ_MAMP01000012.1"/>
</dbReference>
<dbReference type="PIRSF" id="PIRSF000126">
    <property type="entry name" value="11-beta-HSD1"/>
    <property type="match status" value="1"/>
</dbReference>